<dbReference type="AlphaFoldDB" id="A0A212JJS5"/>
<gene>
    <name evidence="7" type="ORF">KL86DPRO_11642</name>
</gene>
<dbReference type="Gene3D" id="3.30.450.20">
    <property type="entry name" value="PAS domain"/>
    <property type="match status" value="1"/>
</dbReference>
<dbReference type="CDD" id="cd00009">
    <property type="entry name" value="AAA"/>
    <property type="match status" value="1"/>
</dbReference>
<name>A0A212JJS5_9DELT</name>
<keyword evidence="3" id="KW-0805">Transcription regulation</keyword>
<dbReference type="SUPFAM" id="SSF55785">
    <property type="entry name" value="PYP-like sensor domain (PAS domain)"/>
    <property type="match status" value="1"/>
</dbReference>
<sequence>MHIPAKNAKKKILVVGHTPVTCISFEACLLTFLGDYVEIVPWCVSDSTVPPREAASVDLSLAVTRLAYDLCRAYSPPDKPVLVAERVLSVNKLDKLLSLEAGAKAYVVGTNHETTVNTISLLHNLGFTGNIFVPYYAGMADRVQPDITVAITPGLLQIVPPHSTTVIDIGAKEVAISTLAEIMRLLDIPVTELNTISSRYIQTILGATRERSYIGFQNEALKNQLETILDTLQEAIVALDENRRVIVYNQASEKIFTTPVAKAIGSDWQEIMPDSILITCLENGEGVSRRIKFIDGQHYLVDANLLLDHDQRTRGVVATFHPVQEIKELETQVRRELKDRANVARYSFKDIKGSSAELRRAVSLATKFAATDLTILLEGESGTGKELFAQAVHNQSSRRGNPFVAINFAAIPDNLVESELFGYEEGAFTGARKGGKAGLFEEAHLGTIFLDEIGSASPDVQNRLLRVLEEREIRRLGSGKNTPVDVRVIAATNIDLEELVSRKRFRDDLYYRLCALPIVIPSLRMRKTDILGLTDYFVKKYSETLECSPEVRDIFLQYAWPGNIRELQNIVKYLCSVVDPGKMATTDDLPPYLLRKLDTARRENAGERVAAPPAGRLSPHLLGEFENPGARRSVIILLSELKEYTAARRGVGYTTLLKNIKGRIPGASEYYVKRWLKGLKDAGYVEAGKTKQGSSLTEKGLALLESLRGEDCP</sequence>
<keyword evidence="4" id="KW-0804">Transcription</keyword>
<dbReference type="PROSITE" id="PS50045">
    <property type="entry name" value="SIGMA54_INTERACT_4"/>
    <property type="match status" value="1"/>
</dbReference>
<dbReference type="FunFam" id="3.40.50.300:FF:000006">
    <property type="entry name" value="DNA-binding transcriptional regulator NtrC"/>
    <property type="match status" value="1"/>
</dbReference>
<dbReference type="Gene3D" id="1.10.8.60">
    <property type="match status" value="1"/>
</dbReference>
<dbReference type="InterPro" id="IPR025944">
    <property type="entry name" value="Sigma_54_int_dom_CS"/>
</dbReference>
<proteinExistence type="predicted"/>
<dbReference type="InterPro" id="IPR002078">
    <property type="entry name" value="Sigma_54_int"/>
</dbReference>
<dbReference type="GO" id="GO:0005524">
    <property type="term" value="F:ATP binding"/>
    <property type="evidence" value="ECO:0007669"/>
    <property type="project" value="UniProtKB-KW"/>
</dbReference>
<dbReference type="InterPro" id="IPR025662">
    <property type="entry name" value="Sigma_54_int_dom_ATP-bd_1"/>
</dbReference>
<dbReference type="PROSITE" id="PS50112">
    <property type="entry name" value="PAS"/>
    <property type="match status" value="1"/>
</dbReference>
<dbReference type="Pfam" id="PF00158">
    <property type="entry name" value="Sigma54_activat"/>
    <property type="match status" value="1"/>
</dbReference>
<dbReference type="SMART" id="SM00091">
    <property type="entry name" value="PAS"/>
    <property type="match status" value="1"/>
</dbReference>
<dbReference type="InterPro" id="IPR058031">
    <property type="entry name" value="AAA_lid_NorR"/>
</dbReference>
<evidence type="ECO:0000259" key="6">
    <source>
        <dbReference type="PROSITE" id="PS50112"/>
    </source>
</evidence>
<feature type="domain" description="PAS" evidence="6">
    <location>
        <begin position="221"/>
        <end position="275"/>
    </location>
</feature>
<evidence type="ECO:0000313" key="7">
    <source>
        <dbReference type="EMBL" id="SBV99658.1"/>
    </source>
</evidence>
<dbReference type="InterPro" id="IPR000014">
    <property type="entry name" value="PAS"/>
</dbReference>
<dbReference type="PANTHER" id="PTHR32071">
    <property type="entry name" value="TRANSCRIPTIONAL REGULATORY PROTEIN"/>
    <property type="match status" value="1"/>
</dbReference>
<organism evidence="7">
    <name type="scientific">uncultured delta proteobacterium</name>
    <dbReference type="NCBI Taxonomy" id="34034"/>
    <lineage>
        <taxon>Bacteria</taxon>
        <taxon>Deltaproteobacteria</taxon>
        <taxon>environmental samples</taxon>
    </lineage>
</organism>
<evidence type="ECO:0000259" key="5">
    <source>
        <dbReference type="PROSITE" id="PS50045"/>
    </source>
</evidence>
<dbReference type="PANTHER" id="PTHR32071:SF57">
    <property type="entry name" value="C4-DICARBOXYLATE TRANSPORT TRANSCRIPTIONAL REGULATORY PROTEIN DCTD"/>
    <property type="match status" value="1"/>
</dbReference>
<dbReference type="SMART" id="SM00382">
    <property type="entry name" value="AAA"/>
    <property type="match status" value="1"/>
</dbReference>
<dbReference type="Gene3D" id="3.40.50.300">
    <property type="entry name" value="P-loop containing nucleotide triphosphate hydrolases"/>
    <property type="match status" value="1"/>
</dbReference>
<dbReference type="InterPro" id="IPR003593">
    <property type="entry name" value="AAA+_ATPase"/>
</dbReference>
<dbReference type="SUPFAM" id="SSF52540">
    <property type="entry name" value="P-loop containing nucleoside triphosphate hydrolases"/>
    <property type="match status" value="1"/>
</dbReference>
<dbReference type="InterPro" id="IPR013656">
    <property type="entry name" value="PAS_4"/>
</dbReference>
<dbReference type="PROSITE" id="PS00675">
    <property type="entry name" value="SIGMA54_INTERACT_1"/>
    <property type="match status" value="1"/>
</dbReference>
<dbReference type="Pfam" id="PF08448">
    <property type="entry name" value="PAS_4"/>
    <property type="match status" value="1"/>
</dbReference>
<evidence type="ECO:0000256" key="3">
    <source>
        <dbReference type="ARBA" id="ARBA00023015"/>
    </source>
</evidence>
<dbReference type="PROSITE" id="PS00688">
    <property type="entry name" value="SIGMA54_INTERACT_3"/>
    <property type="match status" value="1"/>
</dbReference>
<keyword evidence="2" id="KW-0067">ATP-binding</keyword>
<evidence type="ECO:0000256" key="2">
    <source>
        <dbReference type="ARBA" id="ARBA00022840"/>
    </source>
</evidence>
<dbReference type="InterPro" id="IPR027417">
    <property type="entry name" value="P-loop_NTPase"/>
</dbReference>
<evidence type="ECO:0000256" key="4">
    <source>
        <dbReference type="ARBA" id="ARBA00023163"/>
    </source>
</evidence>
<keyword evidence="1" id="KW-0547">Nucleotide-binding</keyword>
<feature type="domain" description="Sigma-54 factor interaction" evidence="5">
    <location>
        <begin position="351"/>
        <end position="576"/>
    </location>
</feature>
<evidence type="ECO:0000256" key="1">
    <source>
        <dbReference type="ARBA" id="ARBA00022741"/>
    </source>
</evidence>
<dbReference type="Pfam" id="PF25601">
    <property type="entry name" value="AAA_lid_14"/>
    <property type="match status" value="1"/>
</dbReference>
<dbReference type="CDD" id="cd00130">
    <property type="entry name" value="PAS"/>
    <property type="match status" value="1"/>
</dbReference>
<dbReference type="EMBL" id="FLUQ01000001">
    <property type="protein sequence ID" value="SBV99658.1"/>
    <property type="molecule type" value="Genomic_DNA"/>
</dbReference>
<dbReference type="GO" id="GO:0006355">
    <property type="term" value="P:regulation of DNA-templated transcription"/>
    <property type="evidence" value="ECO:0007669"/>
    <property type="project" value="InterPro"/>
</dbReference>
<accession>A0A212JJS5</accession>
<protein>
    <submittedName>
        <fullName evidence="7">Sigma54 specific transcriptional regulator</fullName>
    </submittedName>
</protein>
<dbReference type="InterPro" id="IPR035965">
    <property type="entry name" value="PAS-like_dom_sf"/>
</dbReference>
<reference evidence="7" key="1">
    <citation type="submission" date="2016-04" db="EMBL/GenBank/DDBJ databases">
        <authorList>
            <person name="Evans L.H."/>
            <person name="Alamgir A."/>
            <person name="Owens N."/>
            <person name="Weber N.D."/>
            <person name="Virtaneva K."/>
            <person name="Barbian K."/>
            <person name="Babar A."/>
            <person name="Rosenke K."/>
        </authorList>
    </citation>
    <scope>NUCLEOTIDE SEQUENCE</scope>
    <source>
        <strain evidence="7">86</strain>
    </source>
</reference>